<accession>A0A834M9E9</accession>
<feature type="transmembrane region" description="Helical" evidence="1">
    <location>
        <begin position="26"/>
        <end position="45"/>
    </location>
</feature>
<organism evidence="2 3">
    <name type="scientific">Rhynchophorus ferrugineus</name>
    <name type="common">Red palm weevil</name>
    <name type="synonym">Curculio ferrugineus</name>
    <dbReference type="NCBI Taxonomy" id="354439"/>
    <lineage>
        <taxon>Eukaryota</taxon>
        <taxon>Metazoa</taxon>
        <taxon>Ecdysozoa</taxon>
        <taxon>Arthropoda</taxon>
        <taxon>Hexapoda</taxon>
        <taxon>Insecta</taxon>
        <taxon>Pterygota</taxon>
        <taxon>Neoptera</taxon>
        <taxon>Endopterygota</taxon>
        <taxon>Coleoptera</taxon>
        <taxon>Polyphaga</taxon>
        <taxon>Cucujiformia</taxon>
        <taxon>Curculionidae</taxon>
        <taxon>Dryophthorinae</taxon>
        <taxon>Rhynchophorus</taxon>
    </lineage>
</organism>
<dbReference type="AlphaFoldDB" id="A0A834M9E9"/>
<protein>
    <submittedName>
        <fullName evidence="2">Uncharacterized protein</fullName>
    </submittedName>
</protein>
<keyword evidence="1" id="KW-1133">Transmembrane helix</keyword>
<dbReference type="OrthoDB" id="10452930at2759"/>
<keyword evidence="3" id="KW-1185">Reference proteome</keyword>
<dbReference type="EMBL" id="JAACXV010005984">
    <property type="protein sequence ID" value="KAF7276671.1"/>
    <property type="molecule type" value="Genomic_DNA"/>
</dbReference>
<gene>
    <name evidence="2" type="ORF">GWI33_009936</name>
</gene>
<evidence type="ECO:0000256" key="1">
    <source>
        <dbReference type="SAM" id="Phobius"/>
    </source>
</evidence>
<keyword evidence="1" id="KW-0472">Membrane</keyword>
<reference evidence="2" key="1">
    <citation type="submission" date="2020-08" db="EMBL/GenBank/DDBJ databases">
        <title>Genome sequencing and assembly of the red palm weevil Rhynchophorus ferrugineus.</title>
        <authorList>
            <person name="Dias G.B."/>
            <person name="Bergman C.M."/>
            <person name="Manee M."/>
        </authorList>
    </citation>
    <scope>NUCLEOTIDE SEQUENCE</scope>
    <source>
        <strain evidence="2">AA-2017</strain>
        <tissue evidence="2">Whole larva</tissue>
    </source>
</reference>
<evidence type="ECO:0000313" key="3">
    <source>
        <dbReference type="Proteomes" id="UP000625711"/>
    </source>
</evidence>
<proteinExistence type="predicted"/>
<comment type="caution">
    <text evidence="2">The sequence shown here is derived from an EMBL/GenBank/DDBJ whole genome shotgun (WGS) entry which is preliminary data.</text>
</comment>
<name>A0A834M9E9_RHYFE</name>
<evidence type="ECO:0000313" key="2">
    <source>
        <dbReference type="EMBL" id="KAF7276671.1"/>
    </source>
</evidence>
<keyword evidence="1" id="KW-0812">Transmembrane</keyword>
<dbReference type="Proteomes" id="UP000625711">
    <property type="component" value="Unassembled WGS sequence"/>
</dbReference>
<sequence length="219" mass="24137">MDNTEQRSEQVVETDKKDKFSFIKSNYPLIMAAILLAGGGLAIGYNVGHKQGLTVVGFDADAQELSEVVQKQKRSLDVVSSALNTALQERDVAISNSKELNDALNLSKQDKAQAEALSAVYREKLRERGGLSLTIQNLAIKPLPANAYEYILDLVQVSPNNRRAAGRWTMPSGFTPQYIEVHLNGADAVIQRFAWRRGKKDIDVPAFISEIPQAESNAH</sequence>